<evidence type="ECO:0000313" key="5">
    <source>
        <dbReference type="Proteomes" id="UP000295124"/>
    </source>
</evidence>
<comment type="caution">
    <text evidence="4">The sequence shown here is derived from an EMBL/GenBank/DDBJ whole genome shotgun (WGS) entry which is preliminary data.</text>
</comment>
<dbReference type="InterPro" id="IPR016181">
    <property type="entry name" value="Acyl_CoA_acyltransferase"/>
</dbReference>
<dbReference type="PANTHER" id="PTHR43877:SF1">
    <property type="entry name" value="ACETYLTRANSFERASE"/>
    <property type="match status" value="1"/>
</dbReference>
<keyword evidence="5" id="KW-1185">Reference proteome</keyword>
<sequence>MEIRAAEVGDLDSAMAFHDALVPYLVVTRTNLTARLTAPPQPGQATFAAVDGDVVVGWGTTALTSGSDPLAGELRVTVRPDVRGRGLGTALLNAAHDELRKAGATSVRVFAEPSSAVWAARWGYAQTRQVHYAGIDPRKAPDLPGPPTGIELVALNQVDPRKLHAANEVAQRTKPGDAKIASQPYEEWEQEVWTSPAVMLDLSVAAVLDDEIIGFTLGIGDRTKIWSKMTATMPEYRGRGLAKLVKAAALQRAAAAGVQNCYTANYDGNAPMLAVNEWLGYYRVATHSVLVCPL</sequence>
<dbReference type="EMBL" id="SMKX01000019">
    <property type="protein sequence ID" value="TDD60969.1"/>
    <property type="molecule type" value="Genomic_DNA"/>
</dbReference>
<dbReference type="Proteomes" id="UP000295124">
    <property type="component" value="Unassembled WGS sequence"/>
</dbReference>
<evidence type="ECO:0000259" key="3">
    <source>
        <dbReference type="PROSITE" id="PS51186"/>
    </source>
</evidence>
<dbReference type="OrthoDB" id="4119890at2"/>
<dbReference type="SUPFAM" id="SSF55729">
    <property type="entry name" value="Acyl-CoA N-acyltransferases (Nat)"/>
    <property type="match status" value="2"/>
</dbReference>
<dbReference type="GO" id="GO:0016747">
    <property type="term" value="F:acyltransferase activity, transferring groups other than amino-acyl groups"/>
    <property type="evidence" value="ECO:0007669"/>
    <property type="project" value="InterPro"/>
</dbReference>
<dbReference type="RefSeq" id="WP_132166778.1">
    <property type="nucleotide sequence ID" value="NZ_SMKX01000019.1"/>
</dbReference>
<evidence type="ECO:0000256" key="2">
    <source>
        <dbReference type="ARBA" id="ARBA00023315"/>
    </source>
</evidence>
<protein>
    <submittedName>
        <fullName evidence="4">GNAT family N-acetyltransferase</fullName>
    </submittedName>
</protein>
<dbReference type="PANTHER" id="PTHR43877">
    <property type="entry name" value="AMINOALKYLPHOSPHONATE N-ACETYLTRANSFERASE-RELATED-RELATED"/>
    <property type="match status" value="1"/>
</dbReference>
<dbReference type="PROSITE" id="PS51186">
    <property type="entry name" value="GNAT"/>
    <property type="match status" value="2"/>
</dbReference>
<evidence type="ECO:0000256" key="1">
    <source>
        <dbReference type="ARBA" id="ARBA00022679"/>
    </source>
</evidence>
<dbReference type="CDD" id="cd04301">
    <property type="entry name" value="NAT_SF"/>
    <property type="match status" value="1"/>
</dbReference>
<evidence type="ECO:0000313" key="4">
    <source>
        <dbReference type="EMBL" id="TDD60969.1"/>
    </source>
</evidence>
<accession>A0A4R4ZSN4</accession>
<feature type="domain" description="N-acetyltransferase" evidence="3">
    <location>
        <begin position="1"/>
        <end position="144"/>
    </location>
</feature>
<organism evidence="4 5">
    <name type="scientific">Kribbella antibiotica</name>
    <dbReference type="NCBI Taxonomy" id="190195"/>
    <lineage>
        <taxon>Bacteria</taxon>
        <taxon>Bacillati</taxon>
        <taxon>Actinomycetota</taxon>
        <taxon>Actinomycetes</taxon>
        <taxon>Propionibacteriales</taxon>
        <taxon>Kribbellaceae</taxon>
        <taxon>Kribbella</taxon>
    </lineage>
</organism>
<reference evidence="4 5" key="1">
    <citation type="submission" date="2019-03" db="EMBL/GenBank/DDBJ databases">
        <title>Draft genome sequences of novel Actinobacteria.</title>
        <authorList>
            <person name="Sahin N."/>
            <person name="Ay H."/>
            <person name="Saygin H."/>
        </authorList>
    </citation>
    <scope>NUCLEOTIDE SEQUENCE [LARGE SCALE GENOMIC DNA]</scope>
    <source>
        <strain evidence="4 5">JCM 13523</strain>
    </source>
</reference>
<dbReference type="Gene3D" id="3.40.630.30">
    <property type="match status" value="1"/>
</dbReference>
<gene>
    <name evidence="4" type="ORF">E1263_09225</name>
</gene>
<dbReference type="InterPro" id="IPR000182">
    <property type="entry name" value="GNAT_dom"/>
</dbReference>
<dbReference type="AlphaFoldDB" id="A0A4R4ZSN4"/>
<dbReference type="Pfam" id="PF00583">
    <property type="entry name" value="Acetyltransf_1"/>
    <property type="match status" value="2"/>
</dbReference>
<keyword evidence="2" id="KW-0012">Acyltransferase</keyword>
<proteinExistence type="predicted"/>
<feature type="domain" description="N-acetyltransferase" evidence="3">
    <location>
        <begin position="153"/>
        <end position="294"/>
    </location>
</feature>
<name>A0A4R4ZSN4_9ACTN</name>
<dbReference type="InterPro" id="IPR050832">
    <property type="entry name" value="Bact_Acetyltransf"/>
</dbReference>
<keyword evidence="1 4" id="KW-0808">Transferase</keyword>